<evidence type="ECO:0000313" key="2">
    <source>
        <dbReference type="Proteomes" id="UP000492821"/>
    </source>
</evidence>
<keyword evidence="1" id="KW-1133">Transmembrane helix</keyword>
<feature type="transmembrane region" description="Helical" evidence="1">
    <location>
        <begin position="27"/>
        <end position="49"/>
    </location>
</feature>
<name>A0A7E4W102_PANRE</name>
<sequence length="83" mass="9168">MHGKKINDTNKDRGTGLNNIGDGRGGIHGLFLSMLICINTYYCIIFAKLESVAAIMTKLRQSKPMAMEDIRNTSLKPAKLNTL</sequence>
<keyword evidence="1" id="KW-0472">Membrane</keyword>
<organism evidence="2 3">
    <name type="scientific">Panagrellus redivivus</name>
    <name type="common">Microworm</name>
    <dbReference type="NCBI Taxonomy" id="6233"/>
    <lineage>
        <taxon>Eukaryota</taxon>
        <taxon>Metazoa</taxon>
        <taxon>Ecdysozoa</taxon>
        <taxon>Nematoda</taxon>
        <taxon>Chromadorea</taxon>
        <taxon>Rhabditida</taxon>
        <taxon>Tylenchina</taxon>
        <taxon>Panagrolaimomorpha</taxon>
        <taxon>Panagrolaimoidea</taxon>
        <taxon>Panagrolaimidae</taxon>
        <taxon>Panagrellus</taxon>
    </lineage>
</organism>
<evidence type="ECO:0000313" key="3">
    <source>
        <dbReference type="WBParaSite" id="Pan_g5540.t1"/>
    </source>
</evidence>
<keyword evidence="2" id="KW-1185">Reference proteome</keyword>
<accession>A0A7E4W102</accession>
<keyword evidence="1" id="KW-0812">Transmembrane</keyword>
<reference evidence="2" key="1">
    <citation type="journal article" date="2013" name="Genetics">
        <title>The draft genome and transcriptome of Panagrellus redivivus are shaped by the harsh demands of a free-living lifestyle.</title>
        <authorList>
            <person name="Srinivasan J."/>
            <person name="Dillman A.R."/>
            <person name="Macchietto M.G."/>
            <person name="Heikkinen L."/>
            <person name="Lakso M."/>
            <person name="Fracchia K.M."/>
            <person name="Antoshechkin I."/>
            <person name="Mortazavi A."/>
            <person name="Wong G."/>
            <person name="Sternberg P.W."/>
        </authorList>
    </citation>
    <scope>NUCLEOTIDE SEQUENCE [LARGE SCALE GENOMIC DNA]</scope>
    <source>
        <strain evidence="2">MT8872</strain>
    </source>
</reference>
<reference evidence="3" key="2">
    <citation type="submission" date="2020-10" db="UniProtKB">
        <authorList>
            <consortium name="WormBaseParasite"/>
        </authorList>
    </citation>
    <scope>IDENTIFICATION</scope>
</reference>
<evidence type="ECO:0000256" key="1">
    <source>
        <dbReference type="SAM" id="Phobius"/>
    </source>
</evidence>
<dbReference type="Proteomes" id="UP000492821">
    <property type="component" value="Unassembled WGS sequence"/>
</dbReference>
<protein>
    <submittedName>
        <fullName evidence="3">Uncharacterized protein</fullName>
    </submittedName>
</protein>
<dbReference type="AlphaFoldDB" id="A0A7E4W102"/>
<dbReference type="WBParaSite" id="Pan_g5540.t1">
    <property type="protein sequence ID" value="Pan_g5540.t1"/>
    <property type="gene ID" value="Pan_g5540"/>
</dbReference>
<proteinExistence type="predicted"/>